<dbReference type="AlphaFoldDB" id="A0A5J5F3R6"/>
<dbReference type="InParanoid" id="A0A5J5F3R6"/>
<evidence type="ECO:0000313" key="1">
    <source>
        <dbReference type="EMBL" id="KAA8910315.1"/>
    </source>
</evidence>
<evidence type="ECO:0000313" key="2">
    <source>
        <dbReference type="Proteomes" id="UP000326924"/>
    </source>
</evidence>
<proteinExistence type="predicted"/>
<reference evidence="1 2" key="1">
    <citation type="submission" date="2019-09" db="EMBL/GenBank/DDBJ databases">
        <title>Draft genome of the ectomycorrhizal ascomycete Sphaerosporella brunnea.</title>
        <authorList>
            <consortium name="DOE Joint Genome Institute"/>
            <person name="Benucci G.M."/>
            <person name="Marozzi G."/>
            <person name="Antonielli L."/>
            <person name="Sanchez S."/>
            <person name="Marco P."/>
            <person name="Wang X."/>
            <person name="Falini L.B."/>
            <person name="Barry K."/>
            <person name="Haridas S."/>
            <person name="Lipzen A."/>
            <person name="Labutti K."/>
            <person name="Grigoriev I.V."/>
            <person name="Murat C."/>
            <person name="Martin F."/>
            <person name="Albertini E."/>
            <person name="Donnini D."/>
            <person name="Bonito G."/>
        </authorList>
    </citation>
    <scope>NUCLEOTIDE SEQUENCE [LARGE SCALE GENOMIC DNA]</scope>
    <source>
        <strain evidence="1 2">Sb_GMNB300</strain>
    </source>
</reference>
<organism evidence="1 2">
    <name type="scientific">Sphaerosporella brunnea</name>
    <dbReference type="NCBI Taxonomy" id="1250544"/>
    <lineage>
        <taxon>Eukaryota</taxon>
        <taxon>Fungi</taxon>
        <taxon>Dikarya</taxon>
        <taxon>Ascomycota</taxon>
        <taxon>Pezizomycotina</taxon>
        <taxon>Pezizomycetes</taxon>
        <taxon>Pezizales</taxon>
        <taxon>Pyronemataceae</taxon>
        <taxon>Sphaerosporella</taxon>
    </lineage>
</organism>
<keyword evidence="2" id="KW-1185">Reference proteome</keyword>
<protein>
    <submittedName>
        <fullName evidence="1">Uncharacterized protein</fullName>
    </submittedName>
</protein>
<dbReference type="Proteomes" id="UP000326924">
    <property type="component" value="Unassembled WGS sequence"/>
</dbReference>
<dbReference type="EMBL" id="VXIS01000047">
    <property type="protein sequence ID" value="KAA8910315.1"/>
    <property type="molecule type" value="Genomic_DNA"/>
</dbReference>
<accession>A0A5J5F3R6</accession>
<gene>
    <name evidence="1" type="ORF">FN846DRAFT_888483</name>
</gene>
<name>A0A5J5F3R6_9PEZI</name>
<comment type="caution">
    <text evidence="1">The sequence shown here is derived from an EMBL/GenBank/DDBJ whole genome shotgun (WGS) entry which is preliminary data.</text>
</comment>
<sequence>MTITTNEWFKKLFRLGEKPGVETAEIGLPALHSYWMEREKFPLTRDMFLFKQGVAGASGSTSHTVAAPADVTPAALSADVSAAEGTAAVATDSAHAGRTVFSTASAALYRPG</sequence>